<comment type="caution">
    <text evidence="2">The sequence shown here is derived from an EMBL/GenBank/DDBJ whole genome shotgun (WGS) entry which is preliminary data.</text>
</comment>
<dbReference type="InterPro" id="IPR011330">
    <property type="entry name" value="Glyco_hydro/deAcase_b/a-brl"/>
</dbReference>
<organism evidence="2 3">
    <name type="scientific">Candidatus Marsarchaeota G1 archaeon OSP_D</name>
    <dbReference type="NCBI Taxonomy" id="1978155"/>
    <lineage>
        <taxon>Archaea</taxon>
        <taxon>Candidatus Marsarchaeota</taxon>
        <taxon>Candidatus Marsarchaeota group 1</taxon>
    </lineage>
</organism>
<dbReference type="AlphaFoldDB" id="A0A2R6A8I4"/>
<proteinExistence type="predicted"/>
<dbReference type="Proteomes" id="UP000240880">
    <property type="component" value="Unassembled WGS sequence"/>
</dbReference>
<dbReference type="CDD" id="cd10938">
    <property type="entry name" value="CE4_HpPgdA_like"/>
    <property type="match status" value="1"/>
</dbReference>
<dbReference type="EMBL" id="NEXC01000056">
    <property type="protein sequence ID" value="PSN82710.1"/>
    <property type="molecule type" value="Genomic_DNA"/>
</dbReference>
<dbReference type="Pfam" id="PF01522">
    <property type="entry name" value="Polysacc_deac_1"/>
    <property type="match status" value="1"/>
</dbReference>
<gene>
    <name evidence="2" type="ORF">B9Q01_07220</name>
</gene>
<reference evidence="2 3" key="1">
    <citation type="submission" date="2017-04" db="EMBL/GenBank/DDBJ databases">
        <title>Novel microbial lineages endemic to geothermal iron-oxide mats fill important gaps in the evolutionary history of Archaea.</title>
        <authorList>
            <person name="Jay Z.J."/>
            <person name="Beam J.P."/>
            <person name="Dlakic M."/>
            <person name="Rusch D.B."/>
            <person name="Kozubal M.A."/>
            <person name="Inskeep W.P."/>
        </authorList>
    </citation>
    <scope>NUCLEOTIDE SEQUENCE [LARGE SCALE GENOMIC DNA]</scope>
    <source>
        <strain evidence="2">OSP_D</strain>
    </source>
</reference>
<dbReference type="InterPro" id="IPR037950">
    <property type="entry name" value="PgdA-like"/>
</dbReference>
<dbReference type="GO" id="GO:0016810">
    <property type="term" value="F:hydrolase activity, acting on carbon-nitrogen (but not peptide) bonds"/>
    <property type="evidence" value="ECO:0007669"/>
    <property type="project" value="InterPro"/>
</dbReference>
<sequence length="292" mass="33760">MEQITVCLTVDVDSVASWLAMYHGSTSVGDISRGIFSVRVGLPRILRLFEEQGVKATWFFPGHTAESFPEEVKRVLENGHEVCPHGYSHENPAMLDEKKERKVVERATRVIQKISGKKPMGYRTPWWEHSKNTIKILLELGYVYDSSLMEEEFHPYFLRIGDEWAEVDYSKDPDEWMKPFVFGKPSKLLEIPPSWYLEDLTPQLFARHLLPGYGWVSADVVYTLWKEHFDYLVEKEGTGVLTITIHPEASGRPQGLKRLEEFLNYVKRNTSAKFSTLKEVALEFNKNAKFPD</sequence>
<evidence type="ECO:0000313" key="2">
    <source>
        <dbReference type="EMBL" id="PSN82710.1"/>
    </source>
</evidence>
<dbReference type="PANTHER" id="PTHR47561">
    <property type="entry name" value="POLYSACCHARIDE DEACETYLASE FAMILY PROTEIN (AFU_ORTHOLOGUE AFUA_6G05030)"/>
    <property type="match status" value="1"/>
</dbReference>
<feature type="domain" description="NodB homology" evidence="1">
    <location>
        <begin position="26"/>
        <end position="275"/>
    </location>
</feature>
<accession>A0A2R6A8I4</accession>
<dbReference type="InterPro" id="IPR002509">
    <property type="entry name" value="NODB_dom"/>
</dbReference>
<protein>
    <recommendedName>
        <fullName evidence="1">NodB homology domain-containing protein</fullName>
    </recommendedName>
</protein>
<dbReference type="GO" id="GO:0005975">
    <property type="term" value="P:carbohydrate metabolic process"/>
    <property type="evidence" value="ECO:0007669"/>
    <property type="project" value="InterPro"/>
</dbReference>
<evidence type="ECO:0000313" key="3">
    <source>
        <dbReference type="Proteomes" id="UP000240880"/>
    </source>
</evidence>
<dbReference type="PANTHER" id="PTHR47561:SF1">
    <property type="entry name" value="POLYSACCHARIDE DEACETYLASE FAMILY PROTEIN (AFU_ORTHOLOGUE AFUA_6G05030)"/>
    <property type="match status" value="1"/>
</dbReference>
<evidence type="ECO:0000259" key="1">
    <source>
        <dbReference type="PROSITE" id="PS51677"/>
    </source>
</evidence>
<name>A0A2R6A8I4_9ARCH</name>
<dbReference type="PROSITE" id="PS51677">
    <property type="entry name" value="NODB"/>
    <property type="match status" value="1"/>
</dbReference>
<dbReference type="SUPFAM" id="SSF88713">
    <property type="entry name" value="Glycoside hydrolase/deacetylase"/>
    <property type="match status" value="1"/>
</dbReference>
<dbReference type="Gene3D" id="3.20.20.370">
    <property type="entry name" value="Glycoside hydrolase/deacetylase"/>
    <property type="match status" value="1"/>
</dbReference>